<dbReference type="InterPro" id="IPR036390">
    <property type="entry name" value="WH_DNA-bd_sf"/>
</dbReference>
<feature type="compositionally biased region" description="Low complexity" evidence="4">
    <location>
        <begin position="123"/>
        <end position="141"/>
    </location>
</feature>
<evidence type="ECO:0000256" key="4">
    <source>
        <dbReference type="SAM" id="MobiDB-lite"/>
    </source>
</evidence>
<organism evidence="6 7">
    <name type="scientific">Deinococcus aerophilus</name>
    <dbReference type="NCBI Taxonomy" id="522488"/>
    <lineage>
        <taxon>Bacteria</taxon>
        <taxon>Thermotogati</taxon>
        <taxon>Deinococcota</taxon>
        <taxon>Deinococci</taxon>
        <taxon>Deinococcales</taxon>
        <taxon>Deinococcaceae</taxon>
        <taxon>Deinococcus</taxon>
    </lineage>
</organism>
<evidence type="ECO:0000313" key="7">
    <source>
        <dbReference type="Proteomes" id="UP000661918"/>
    </source>
</evidence>
<keyword evidence="7" id="KW-1185">Reference proteome</keyword>
<proteinExistence type="predicted"/>
<dbReference type="InterPro" id="IPR036388">
    <property type="entry name" value="WH-like_DNA-bd_sf"/>
</dbReference>
<keyword evidence="2" id="KW-0238">DNA-binding</keyword>
<dbReference type="NCBIfam" id="NF033788">
    <property type="entry name" value="HTH_metalloreg"/>
    <property type="match status" value="1"/>
</dbReference>
<feature type="domain" description="HTH arsR-type" evidence="5">
    <location>
        <begin position="24"/>
        <end position="127"/>
    </location>
</feature>
<accession>A0ABQ2GI07</accession>
<dbReference type="InterPro" id="IPR001845">
    <property type="entry name" value="HTH_ArsR_DNA-bd_dom"/>
</dbReference>
<dbReference type="CDD" id="cd00090">
    <property type="entry name" value="HTH_ARSR"/>
    <property type="match status" value="1"/>
</dbReference>
<name>A0ABQ2GI07_9DEIO</name>
<gene>
    <name evidence="6" type="ORF">GCM10010841_02170</name>
</gene>
<dbReference type="PROSITE" id="PS50987">
    <property type="entry name" value="HTH_ARSR_2"/>
    <property type="match status" value="1"/>
</dbReference>
<evidence type="ECO:0000256" key="2">
    <source>
        <dbReference type="ARBA" id="ARBA00023125"/>
    </source>
</evidence>
<feature type="region of interest" description="Disordered" evidence="4">
    <location>
        <begin position="123"/>
        <end position="150"/>
    </location>
</feature>
<dbReference type="RefSeq" id="WP_188900432.1">
    <property type="nucleotide sequence ID" value="NZ_BMOM01000001.1"/>
</dbReference>
<comment type="caution">
    <text evidence="6">The sequence shown here is derived from an EMBL/GenBank/DDBJ whole genome shotgun (WGS) entry which is preliminary data.</text>
</comment>
<evidence type="ECO:0000256" key="1">
    <source>
        <dbReference type="ARBA" id="ARBA00023015"/>
    </source>
</evidence>
<keyword evidence="1" id="KW-0805">Transcription regulation</keyword>
<evidence type="ECO:0000259" key="5">
    <source>
        <dbReference type="PROSITE" id="PS50987"/>
    </source>
</evidence>
<dbReference type="PROSITE" id="PS00846">
    <property type="entry name" value="HTH_ARSR_1"/>
    <property type="match status" value="1"/>
</dbReference>
<dbReference type="InterPro" id="IPR018334">
    <property type="entry name" value="ArsR_HTH"/>
</dbReference>
<dbReference type="PANTHER" id="PTHR33154:SF18">
    <property type="entry name" value="ARSENICAL RESISTANCE OPERON REPRESSOR"/>
    <property type="match status" value="1"/>
</dbReference>
<dbReference type="SUPFAM" id="SSF46785">
    <property type="entry name" value="Winged helix' DNA-binding domain"/>
    <property type="match status" value="1"/>
</dbReference>
<dbReference type="InterPro" id="IPR051081">
    <property type="entry name" value="HTH_MetalResp_TranReg"/>
</dbReference>
<dbReference type="EMBL" id="BMOM01000001">
    <property type="protein sequence ID" value="GGL97349.1"/>
    <property type="molecule type" value="Genomic_DNA"/>
</dbReference>
<dbReference type="InterPro" id="IPR011991">
    <property type="entry name" value="ArsR-like_HTH"/>
</dbReference>
<dbReference type="PANTHER" id="PTHR33154">
    <property type="entry name" value="TRANSCRIPTIONAL REGULATOR, ARSR FAMILY"/>
    <property type="match status" value="1"/>
</dbReference>
<evidence type="ECO:0000313" key="6">
    <source>
        <dbReference type="EMBL" id="GGL97349.1"/>
    </source>
</evidence>
<sequence>MTAAPKAGGRAEVHGSGVHGVGVRGSGLHGLQAAVFRALGDPHRLRALHFLATAEPSRCASGEGVCACDLVAHLGLSQPTVSHHMRVLVTCGLVDARKRGRWTHYTVCPAGLEAGRAALNGLLGASDSSGPPAAGRMGRAGPDTDRSRSC</sequence>
<reference evidence="7" key="1">
    <citation type="journal article" date="2019" name="Int. J. Syst. Evol. Microbiol.">
        <title>The Global Catalogue of Microorganisms (GCM) 10K type strain sequencing project: providing services to taxonomists for standard genome sequencing and annotation.</title>
        <authorList>
            <consortium name="The Broad Institute Genomics Platform"/>
            <consortium name="The Broad Institute Genome Sequencing Center for Infectious Disease"/>
            <person name="Wu L."/>
            <person name="Ma J."/>
        </authorList>
    </citation>
    <scope>NUCLEOTIDE SEQUENCE [LARGE SCALE GENOMIC DNA]</scope>
    <source>
        <strain evidence="7">JCM 15443</strain>
    </source>
</reference>
<evidence type="ECO:0000256" key="3">
    <source>
        <dbReference type="ARBA" id="ARBA00023163"/>
    </source>
</evidence>
<dbReference type="Pfam" id="PF01022">
    <property type="entry name" value="HTH_5"/>
    <property type="match status" value="1"/>
</dbReference>
<keyword evidence="3" id="KW-0804">Transcription</keyword>
<protein>
    <recommendedName>
        <fullName evidence="5">HTH arsR-type domain-containing protein</fullName>
    </recommendedName>
</protein>
<dbReference type="Gene3D" id="1.10.10.10">
    <property type="entry name" value="Winged helix-like DNA-binding domain superfamily/Winged helix DNA-binding domain"/>
    <property type="match status" value="1"/>
</dbReference>
<dbReference type="SMART" id="SM00418">
    <property type="entry name" value="HTH_ARSR"/>
    <property type="match status" value="1"/>
</dbReference>
<dbReference type="Proteomes" id="UP000661918">
    <property type="component" value="Unassembled WGS sequence"/>
</dbReference>